<dbReference type="Pfam" id="PF13465">
    <property type="entry name" value="zf-H2C2_2"/>
    <property type="match status" value="2"/>
</dbReference>
<dbReference type="InterPro" id="IPR036236">
    <property type="entry name" value="Znf_C2H2_sf"/>
</dbReference>
<comment type="similarity">
    <text evidence="2">Belongs to the krueppel C2H2-type zinc-finger protein family.</text>
</comment>
<reference evidence="13" key="1">
    <citation type="submission" date="2025-08" db="UniProtKB">
        <authorList>
            <consortium name="Ensembl"/>
        </authorList>
    </citation>
    <scope>IDENTIFICATION</scope>
</reference>
<evidence type="ECO:0000313" key="14">
    <source>
        <dbReference type="Proteomes" id="UP000261540"/>
    </source>
</evidence>
<feature type="domain" description="C2H2-type" evidence="11">
    <location>
        <begin position="386"/>
        <end position="413"/>
    </location>
</feature>
<evidence type="ECO:0000256" key="4">
    <source>
        <dbReference type="ARBA" id="ARBA00022737"/>
    </source>
</evidence>
<keyword evidence="6" id="KW-0862">Zinc</keyword>
<feature type="domain" description="C2H2-type" evidence="11">
    <location>
        <begin position="246"/>
        <end position="273"/>
    </location>
</feature>
<dbReference type="GO" id="GO:0000977">
    <property type="term" value="F:RNA polymerase II transcription regulatory region sequence-specific DNA binding"/>
    <property type="evidence" value="ECO:0007669"/>
    <property type="project" value="TreeGrafter"/>
</dbReference>
<feature type="compositionally biased region" description="Polar residues" evidence="10">
    <location>
        <begin position="89"/>
        <end position="98"/>
    </location>
</feature>
<evidence type="ECO:0000256" key="6">
    <source>
        <dbReference type="ARBA" id="ARBA00022833"/>
    </source>
</evidence>
<dbReference type="PROSITE" id="PS50157">
    <property type="entry name" value="ZINC_FINGER_C2H2_2"/>
    <property type="match status" value="8"/>
</dbReference>
<feature type="region of interest" description="Disordered" evidence="10">
    <location>
        <begin position="184"/>
        <end position="208"/>
    </location>
</feature>
<keyword evidence="14" id="KW-1185">Reference proteome</keyword>
<comment type="subcellular location">
    <subcellularLocation>
        <location evidence="1">Nucleus</location>
    </subcellularLocation>
</comment>
<dbReference type="Gene3D" id="3.30.160.60">
    <property type="entry name" value="Classic Zinc Finger"/>
    <property type="match status" value="8"/>
</dbReference>
<evidence type="ECO:0000256" key="7">
    <source>
        <dbReference type="ARBA" id="ARBA00023125"/>
    </source>
</evidence>
<dbReference type="Ensembl" id="ENSPKIT00000035824.1">
    <property type="protein sequence ID" value="ENSPKIP00000018982.1"/>
    <property type="gene ID" value="ENSPKIG00000004333.1"/>
</dbReference>
<proteinExistence type="inferred from homology"/>
<dbReference type="FunFam" id="3.30.160.60:FF:000358">
    <property type="entry name" value="zinc finger protein 24"/>
    <property type="match status" value="1"/>
</dbReference>
<dbReference type="FunFam" id="3.30.160.60:FF:001732">
    <property type="entry name" value="Zgc:162936"/>
    <property type="match status" value="1"/>
</dbReference>
<feature type="domain" description="KRAB-related" evidence="12">
    <location>
        <begin position="10"/>
        <end position="73"/>
    </location>
</feature>
<dbReference type="SUPFAM" id="SSF57667">
    <property type="entry name" value="beta-beta-alpha zinc fingers"/>
    <property type="match status" value="4"/>
</dbReference>
<evidence type="ECO:0000256" key="2">
    <source>
        <dbReference type="ARBA" id="ARBA00006991"/>
    </source>
</evidence>
<dbReference type="Proteomes" id="UP000261540">
    <property type="component" value="Unplaced"/>
</dbReference>
<evidence type="ECO:0000256" key="8">
    <source>
        <dbReference type="ARBA" id="ARBA00023242"/>
    </source>
</evidence>
<evidence type="ECO:0000256" key="3">
    <source>
        <dbReference type="ARBA" id="ARBA00022723"/>
    </source>
</evidence>
<dbReference type="GO" id="GO:0008270">
    <property type="term" value="F:zinc ion binding"/>
    <property type="evidence" value="ECO:0007669"/>
    <property type="project" value="UniProtKB-KW"/>
</dbReference>
<dbReference type="Pfam" id="PF00096">
    <property type="entry name" value="zf-C2H2"/>
    <property type="match status" value="4"/>
</dbReference>
<feature type="region of interest" description="Disordered" evidence="10">
    <location>
        <begin position="63"/>
        <end position="134"/>
    </location>
</feature>
<feature type="compositionally biased region" description="Polar residues" evidence="10">
    <location>
        <begin position="197"/>
        <end position="208"/>
    </location>
</feature>
<dbReference type="FunFam" id="3.30.160.60:FF:001954">
    <property type="entry name" value="Zinc finger protein 787"/>
    <property type="match status" value="3"/>
</dbReference>
<evidence type="ECO:0000256" key="9">
    <source>
        <dbReference type="PROSITE-ProRule" id="PRU00042"/>
    </source>
</evidence>
<sequence length="457" mass="51398">MEGASGTNVSEEDDYADIRADFSKAKWVRLRRCEKVHYRNMKRNHQAMLDMGLNSTTSAFKTRGRSRRVMAERPVNGKHSDSEDGWTPHSLSRSSDNTMKGAEVQDVTGEELTGSLPLNTDGRRRSKRIVKPPNQAWRADESSQIFACTQSPSSNTADIDQHRHIKRSHPKEYVRQLRAGSVNTTQHLPTSPGPSAAQPSTDTLSTLDGMSTDTLTALQGSQGEKTFSLNRGCKKHRQTNTGEKPYQCSQCGKSFNQLGNLKAHQRIHTGERPYHCSQCGKSFSQLGTLKGHQRIHKGERPYQCSQCGKSFNELRTLNRHQRIHTGERPYQCSQCGKSFSQLGNLKAHQRIHTGERPYQCSQCGKSFNQLGTLKGHQRIHTGERPYQCSQCGKSFNQLGNLKTHQRIHTGERPYQCSQCGKSFIQSGNLKIHQRIHTGERPYQCSQCGKSFSELGNL</sequence>
<dbReference type="AlphaFoldDB" id="A0A3B3RK23"/>
<dbReference type="FunFam" id="3.30.160.60:FF:002281">
    <property type="match status" value="2"/>
</dbReference>
<keyword evidence="5 9" id="KW-0863">Zinc-finger</keyword>
<dbReference type="PROSITE" id="PS50806">
    <property type="entry name" value="KRAB_RELATED"/>
    <property type="match status" value="1"/>
</dbReference>
<keyword evidence="7" id="KW-0238">DNA-binding</keyword>
<dbReference type="InterPro" id="IPR050717">
    <property type="entry name" value="C2H2-ZF_Transcription_Reg"/>
</dbReference>
<reference evidence="13" key="2">
    <citation type="submission" date="2025-09" db="UniProtKB">
        <authorList>
            <consortium name="Ensembl"/>
        </authorList>
    </citation>
    <scope>IDENTIFICATION</scope>
</reference>
<dbReference type="InterPro" id="IPR013087">
    <property type="entry name" value="Znf_C2H2_type"/>
</dbReference>
<evidence type="ECO:0000259" key="11">
    <source>
        <dbReference type="PROSITE" id="PS50157"/>
    </source>
</evidence>
<organism evidence="13 14">
    <name type="scientific">Paramormyrops kingsleyae</name>
    <dbReference type="NCBI Taxonomy" id="1676925"/>
    <lineage>
        <taxon>Eukaryota</taxon>
        <taxon>Metazoa</taxon>
        <taxon>Chordata</taxon>
        <taxon>Craniata</taxon>
        <taxon>Vertebrata</taxon>
        <taxon>Euteleostomi</taxon>
        <taxon>Actinopterygii</taxon>
        <taxon>Neopterygii</taxon>
        <taxon>Teleostei</taxon>
        <taxon>Osteoglossocephala</taxon>
        <taxon>Osteoglossomorpha</taxon>
        <taxon>Osteoglossiformes</taxon>
        <taxon>Mormyridae</taxon>
        <taxon>Paramormyrops</taxon>
    </lineage>
</organism>
<keyword evidence="3" id="KW-0479">Metal-binding</keyword>
<feature type="domain" description="C2H2-type" evidence="11">
    <location>
        <begin position="414"/>
        <end position="441"/>
    </location>
</feature>
<name>A0A3B3RK23_9TELE</name>
<dbReference type="GO" id="GO:0005694">
    <property type="term" value="C:chromosome"/>
    <property type="evidence" value="ECO:0007669"/>
    <property type="project" value="UniProtKB-ARBA"/>
</dbReference>
<dbReference type="PROSITE" id="PS00028">
    <property type="entry name" value="ZINC_FINGER_C2H2_1"/>
    <property type="match status" value="7"/>
</dbReference>
<feature type="domain" description="C2H2-type" evidence="11">
    <location>
        <begin position="442"/>
        <end position="457"/>
    </location>
</feature>
<evidence type="ECO:0000256" key="5">
    <source>
        <dbReference type="ARBA" id="ARBA00022771"/>
    </source>
</evidence>
<dbReference type="GO" id="GO:0005634">
    <property type="term" value="C:nucleus"/>
    <property type="evidence" value="ECO:0007669"/>
    <property type="project" value="UniProtKB-SubCell"/>
</dbReference>
<dbReference type="GO" id="GO:0045893">
    <property type="term" value="P:positive regulation of DNA-templated transcription"/>
    <property type="evidence" value="ECO:0007669"/>
    <property type="project" value="UniProtKB-ARBA"/>
</dbReference>
<dbReference type="FunFam" id="3.30.160.60:FF:002343">
    <property type="entry name" value="Zinc finger protein 33A"/>
    <property type="match status" value="1"/>
</dbReference>
<feature type="domain" description="C2H2-type" evidence="11">
    <location>
        <begin position="302"/>
        <end position="329"/>
    </location>
</feature>
<accession>A0A3B3RK23</accession>
<dbReference type="PANTHER" id="PTHR14196:SF12">
    <property type="entry name" value="ZINC FINGER PROTEIN 208-LIKE"/>
    <property type="match status" value="1"/>
</dbReference>
<dbReference type="GeneTree" id="ENSGT00940000153582"/>
<keyword evidence="4" id="KW-0677">Repeat</keyword>
<evidence type="ECO:0000256" key="1">
    <source>
        <dbReference type="ARBA" id="ARBA00004123"/>
    </source>
</evidence>
<dbReference type="InterPro" id="IPR003655">
    <property type="entry name" value="aKRAB"/>
</dbReference>
<feature type="domain" description="C2H2-type" evidence="11">
    <location>
        <begin position="330"/>
        <end position="357"/>
    </location>
</feature>
<dbReference type="PANTHER" id="PTHR14196">
    <property type="entry name" value="ODD-SKIPPED - RELATED"/>
    <property type="match status" value="1"/>
</dbReference>
<feature type="domain" description="C2H2-type" evidence="11">
    <location>
        <begin position="274"/>
        <end position="301"/>
    </location>
</feature>
<feature type="domain" description="C2H2-type" evidence="11">
    <location>
        <begin position="358"/>
        <end position="385"/>
    </location>
</feature>
<evidence type="ECO:0000313" key="13">
    <source>
        <dbReference type="Ensembl" id="ENSPKIP00000018982.1"/>
    </source>
</evidence>
<dbReference type="SMART" id="SM00355">
    <property type="entry name" value="ZnF_C2H2"/>
    <property type="match status" value="7"/>
</dbReference>
<evidence type="ECO:0000259" key="12">
    <source>
        <dbReference type="PROSITE" id="PS50806"/>
    </source>
</evidence>
<protein>
    <submittedName>
        <fullName evidence="13">Uncharacterized protein</fullName>
    </submittedName>
</protein>
<keyword evidence="8" id="KW-0539">Nucleus</keyword>
<evidence type="ECO:0000256" key="10">
    <source>
        <dbReference type="SAM" id="MobiDB-lite"/>
    </source>
</evidence>
<dbReference type="GO" id="GO:0000981">
    <property type="term" value="F:DNA-binding transcription factor activity, RNA polymerase II-specific"/>
    <property type="evidence" value="ECO:0007669"/>
    <property type="project" value="TreeGrafter"/>
</dbReference>